<dbReference type="Proteomes" id="UP000694845">
    <property type="component" value="Unplaced"/>
</dbReference>
<protein>
    <submittedName>
        <fullName evidence="2">Uncharacterized protein LOC110987343 isoform X2</fullName>
    </submittedName>
</protein>
<reference evidence="2" key="1">
    <citation type="submission" date="2025-08" db="UniProtKB">
        <authorList>
            <consortium name="RefSeq"/>
        </authorList>
    </citation>
    <scope>IDENTIFICATION</scope>
</reference>
<name>A0A8B7ZQI8_ACAPL</name>
<proteinExistence type="predicted"/>
<keyword evidence="1" id="KW-1185">Reference proteome</keyword>
<evidence type="ECO:0000313" key="2">
    <source>
        <dbReference type="RefSeq" id="XP_022105696.1"/>
    </source>
</evidence>
<dbReference type="RefSeq" id="XP_022105696.1">
    <property type="nucleotide sequence ID" value="XM_022250004.1"/>
</dbReference>
<dbReference type="AlphaFoldDB" id="A0A8B7ZQI8"/>
<dbReference type="OrthoDB" id="10356086at2759"/>
<dbReference type="GeneID" id="110987343"/>
<evidence type="ECO:0000313" key="1">
    <source>
        <dbReference type="Proteomes" id="UP000694845"/>
    </source>
</evidence>
<accession>A0A8B7ZQI8</accession>
<organism evidence="1 2">
    <name type="scientific">Acanthaster planci</name>
    <name type="common">Crown-of-thorns starfish</name>
    <dbReference type="NCBI Taxonomy" id="133434"/>
    <lineage>
        <taxon>Eukaryota</taxon>
        <taxon>Metazoa</taxon>
        <taxon>Echinodermata</taxon>
        <taxon>Eleutherozoa</taxon>
        <taxon>Asterozoa</taxon>
        <taxon>Asteroidea</taxon>
        <taxon>Valvatacea</taxon>
        <taxon>Valvatida</taxon>
        <taxon>Acanthasteridae</taxon>
        <taxon>Acanthaster</taxon>
    </lineage>
</organism>
<sequence>MTNPTNLWMECKFRFDSSEKIMGHSKLITVCIFLMILIACAESRLRCYNCTYVEYKKKETWAGLEECQAKKFDDEKIPVITCDGTCVVRLFVFPLVLSDTFRLGRCGSYSANLPPK</sequence>
<gene>
    <name evidence="2" type="primary">LOC110987343</name>
</gene>